<dbReference type="PANTHER" id="PTHR45527:SF1">
    <property type="entry name" value="FATTY ACID SYNTHASE"/>
    <property type="match status" value="1"/>
</dbReference>
<evidence type="ECO:0000256" key="1">
    <source>
        <dbReference type="ARBA" id="ARBA00001957"/>
    </source>
</evidence>
<dbReference type="Gene3D" id="3.40.50.980">
    <property type="match status" value="6"/>
</dbReference>
<dbReference type="Gene3D" id="3.60.130.10">
    <property type="entry name" value="Clavaminate synthase-like"/>
    <property type="match status" value="1"/>
</dbReference>
<dbReference type="PROSITE" id="PS00012">
    <property type="entry name" value="PHOSPHOPANTETHEINE"/>
    <property type="match status" value="3"/>
</dbReference>
<evidence type="ECO:0000256" key="7">
    <source>
        <dbReference type="SAM" id="MobiDB-lite"/>
    </source>
</evidence>
<dbReference type="SUPFAM" id="SSF51197">
    <property type="entry name" value="Clavaminate synthase-like"/>
    <property type="match status" value="1"/>
</dbReference>
<dbReference type="SUPFAM" id="SSF56801">
    <property type="entry name" value="Acetyl-CoA synthetase-like"/>
    <property type="match status" value="4"/>
</dbReference>
<dbReference type="InterPro" id="IPR036736">
    <property type="entry name" value="ACP-like_sf"/>
</dbReference>
<keyword evidence="6" id="KW-0443">Lipid metabolism</keyword>
<keyword evidence="5" id="KW-0560">Oxidoreductase</keyword>
<dbReference type="InterPro" id="IPR001242">
    <property type="entry name" value="Condensation_dom"/>
</dbReference>
<dbReference type="Pfam" id="PF02668">
    <property type="entry name" value="TauD"/>
    <property type="match status" value="1"/>
</dbReference>
<feature type="domain" description="Carrier" evidence="8">
    <location>
        <begin position="1651"/>
        <end position="1725"/>
    </location>
</feature>
<dbReference type="Gene3D" id="2.30.38.10">
    <property type="entry name" value="Luciferase, Domain 3"/>
    <property type="match status" value="3"/>
</dbReference>
<feature type="domain" description="Carrier" evidence="8">
    <location>
        <begin position="586"/>
        <end position="664"/>
    </location>
</feature>
<feature type="compositionally biased region" description="Low complexity" evidence="7">
    <location>
        <begin position="580"/>
        <end position="590"/>
    </location>
</feature>
<feature type="compositionally biased region" description="Polar residues" evidence="7">
    <location>
        <begin position="4371"/>
        <end position="4381"/>
    </location>
</feature>
<evidence type="ECO:0000256" key="4">
    <source>
        <dbReference type="ARBA" id="ARBA00022832"/>
    </source>
</evidence>
<evidence type="ECO:0000313" key="9">
    <source>
        <dbReference type="EMBL" id="MCL7931128.1"/>
    </source>
</evidence>
<dbReference type="NCBIfam" id="TIGR01733">
    <property type="entry name" value="AA-adenyl-dom"/>
    <property type="match status" value="3"/>
</dbReference>
<dbReference type="Pfam" id="PF00501">
    <property type="entry name" value="AMP-binding"/>
    <property type="match status" value="4"/>
</dbReference>
<dbReference type="Gene3D" id="3.30.559.10">
    <property type="entry name" value="Chloramphenicol acetyltransferase-like domain"/>
    <property type="match status" value="4"/>
</dbReference>
<comment type="caution">
    <text evidence="9">The sequence shown here is derived from an EMBL/GenBank/DDBJ whole genome shotgun (WGS) entry which is preliminary data.</text>
</comment>
<dbReference type="EMBL" id="JAMJPJ010000029">
    <property type="protein sequence ID" value="MCL7931128.1"/>
    <property type="molecule type" value="Genomic_DNA"/>
</dbReference>
<dbReference type="CDD" id="cd19531">
    <property type="entry name" value="LCL_NRPS-like"/>
    <property type="match status" value="2"/>
</dbReference>
<dbReference type="Gene3D" id="3.30.300.30">
    <property type="match status" value="4"/>
</dbReference>
<dbReference type="Gene3D" id="1.10.1200.10">
    <property type="entry name" value="ACP-like"/>
    <property type="match status" value="4"/>
</dbReference>
<dbReference type="InterPro" id="IPR020845">
    <property type="entry name" value="AMP-binding_CS"/>
</dbReference>
<dbReference type="InterPro" id="IPR045851">
    <property type="entry name" value="AMP-bd_C_sf"/>
</dbReference>
<dbReference type="InterPro" id="IPR003819">
    <property type="entry name" value="TauD/TfdA-like"/>
</dbReference>
<dbReference type="PROSITE" id="PS50075">
    <property type="entry name" value="CARRIER"/>
    <property type="match status" value="4"/>
</dbReference>
<dbReference type="InterPro" id="IPR000873">
    <property type="entry name" value="AMP-dep_synth/lig_dom"/>
</dbReference>
<keyword evidence="3" id="KW-0597">Phosphoprotein</keyword>
<proteinExistence type="predicted"/>
<feature type="region of interest" description="Disordered" evidence="7">
    <location>
        <begin position="4357"/>
        <end position="4381"/>
    </location>
</feature>
<dbReference type="Proteomes" id="UP001165308">
    <property type="component" value="Unassembled WGS sequence"/>
</dbReference>
<dbReference type="CDD" id="cd12116">
    <property type="entry name" value="A_NRPS_Ta1_like"/>
    <property type="match status" value="1"/>
</dbReference>
<reference evidence="9" key="1">
    <citation type="submission" date="2022-05" db="EMBL/GenBank/DDBJ databases">
        <title>Halomonas geminus sp. nov. and Halomonas llamarensis sp. nov. isolated from high-altitude salars of the Atacama Desert.</title>
        <authorList>
            <person name="Hintersatz C."/>
            <person name="Rojas L.A."/>
            <person name="Wei T.-S."/>
            <person name="Kutschke S."/>
            <person name="Lehmann F."/>
            <person name="Jain R."/>
            <person name="Pollmann K."/>
        </authorList>
    </citation>
    <scope>NUCLEOTIDE SEQUENCE</scope>
    <source>
        <strain evidence="9">ATCHA</strain>
    </source>
</reference>
<keyword evidence="10" id="KW-1185">Reference proteome</keyword>
<dbReference type="Pfam" id="PF00668">
    <property type="entry name" value="Condensation"/>
    <property type="match status" value="4"/>
</dbReference>
<dbReference type="SUPFAM" id="SSF52777">
    <property type="entry name" value="CoA-dependent acyltransferases"/>
    <property type="match status" value="8"/>
</dbReference>
<keyword evidence="2" id="KW-0596">Phosphopantetheine</keyword>
<dbReference type="InterPro" id="IPR025110">
    <property type="entry name" value="AMP-bd_C"/>
</dbReference>
<sequence length="4715" mass="521693">MVNAQGETTFDYATLERRSRALASELQQRFPAGERALILLDNDEHYVVAFFACLYAGVIAVPVFPPESAKQQHLARLFAIATDSQAVCVLTSSTIIELVASAGKDFGSAELIPVDAVDEAHADHWVEHRPKHDDIAFLQYTSGSTAAPKGVMVSHGNLMANERAIETGFSVSADDVCVSWLPLYHDMGLIGGLLQPIYRGIPLVLMSPTFFLQRPVRWLEAISRHRGTMSGGPDFAYRLCLERIRDEQIETLDLSCWRVAFSGAEPVRHTTLTGFIERFRPAGFVADTAAPCYGLAEATLLVSCNSRGTGVVGTTFSQQALAEGKAASAVEGNTMVGCGTPEPGHAIDIVDPEGLHSLPEGDVGEIWVNGPSVAHGYWQNPEATAKTFVTRDGVSWQRTEAHDSDAHETNAQGHEAQDDRWLRTGDLGFLHQGQLYIAGRIKDLIILRGHNVYPQDIESAIEAEVEAVRKGRVAAFAVTTPEGAEGIGVAAEVSRGMQKLVPAEKLVEALREAVGSACHEPLSVALLLNPGGLPKTSSGKLQRSACRQGWEAGSLDAYAIHAFGHFVSGGDDEGAGGGESSHSSAEAGSETEQTLAALWRQVLGDDQVTPLGSNSHFFASGGNSLAAVQLASRISEHWAIDFSVKSVFEHFSLSAMAKEVECIRNDNTNLGRLPIPVLSTARRAEPLPLSHDQQRLWFLWQLDPESTAYHIGGVLRLSGQLNTAAMHDAFDGLIARHESLRTLFYVDDEGVPNQLIRPDVSFGLEVADFRGMSAEEAQQREDDTIRRINDEPFDLSTGPLLRAALLRVSDDVYALVVVMHHIISDGVSMQIMLDELVASYRAHIRSEPAQLPELRVQYADYASWQRDWLAAGEGERQLAYWQQQLGSEHPVLDLPTDHPRQASTAKRAGQHEFSLSEELQEALRRLAESQSTSLFSVLLAGFQGLLHRYSGQREIRVGVPMANRQRQEVEGVIGFFVNTLVLRNDIDSRHSLETILMQCQDAVLGALTHPDLPFEQLVEALQPERSLNHNPLFQVMFNYRQEDQRALQTLPDLTLTGLRLLQQDAQCDLMLEARESLDGQLKFSMVYASELFEPDTIERLAGHFQAVLKALVALPAQAIGDIKLLPEIEHQQLARWSVTSQPYSDRGPVHRQVEARVKECPDALALVFGNQQLTYAELNTRANRLAHHLLDLGVTPEMRVGIVVERSIEMVVGLLGILKAGGVYVPLDPHYPKERVAYLLEDSGIELLLTQQPLVAALPIEDHMIVVELDRQDCREQLDTNPDIPLHGDNLVYVLYTSGSTGKPKGITMRHQAISELIAWHQAHFPGAYRTLMFASPCFDVGFQEVMTTLSTGGCLVQTVSEDRYDFSRLIDVILRQKVERVFLPYAVLKAFVEAARTANIRLPQLTQLITAGEQLKVTDTLKGWLTQEPQCALINQYGPTETHVVSSHQVDSGTGELPPIGKTAAGAKLLVLNEELTPVPIGVNGELFVGEVALARGYLHRPGMTAERFVADPFDTRGGRLYRTGDLVRWRSDGQLEYLGRLDHQVKVRGFRVELGEIEAQLQSQHAVKEAVVVALEAPGGARLVAYVVPQADVELDTSSLREALEQKLPDYMVPGVMVTLEALPLTPNGKIDRKALPQPDLASSLQYEPPQGEFEETLAEIWSDLLGVERVGRHDNFFELGGHSLLSVSLLERMRAQGWSVSVRALFQNPVFSEFVRAVVNDQRQTVVTVPPNRIPEGCQSLEPDMITLMDIDEEQLRHIEIMVPGGASNIQDIYPLGPLQEGMFFHHLLESQGDAYLFHCLLQFDTKDRLQRFIDSLNHIIFRHDILRSAVVWEGLKEPVQVVYRSAELSLQWLEETPLSDGMSVAERLNSQINFSHYRLDVRQAPMMRAIGAADPQNQRWLLSLPIHHLVLDHATLERIAEEIALLQEGRPEALPEPVPYRRYVAQARLGVSQAEHGAFFKKMLGDVDEPTAPFGLLDARGDGTTIEEAKMSLDTSLALRLRSQARRHGVSAATLFHVAWALVLAKITGKEDVVFGTVLYGRMQSGQGAERALGLFINTLPIRIRMGVRDVEECLHQTHSALTELLHHEHASLPLAQGASAMQGGMPIFSALLNYRHSSHGDDQSSRIWDGHIWEGMEVVENTERTNYPVGLSVDDQGEGFELMMQITGSFGAQRLCEYVQRSVHALVDALDGTGSRNVCEMEVMADHEQQQLACWGGKTQRYPHVEPIHRLIEHRVETTPEAVAVIFENQSLNYAELNTRANRLAHYLIGLGVKPETRVGIAMERSIEMVVGLLGILKAGGAYVPLDPDYPSDRLAYMVEDSGIELLLTQQHIHDSLPVAESLNVIELDQLDVTHHASTNPEVALHTEHLAYVIYTSGSTGRPKGVMVRHYALCHFLLSMQETPGLSSDDILVAVTSLSFDIAALELYLPLISGARVVLASRETTQDGRALGECLDKEKATVFQATPSGWRLLRSSGWPWMTAPLTEGFKGLCGGEALPPDLAEDLQTQGIELWNMYGPTETTIWSATHPVKDDQVFLGSAIAATRLVVLDSALNLIPPGVAGELYLGGIGLARGYLGRADLTTERFVADPFTAGERLYRTGDLVRWREDGQLEYLGRIDHQIKVRGFRIELGEIEAQLLALSEIREAVVAAQESPSGSRLVAYVTPQADVELDTTSLRETLRQNLPDYMVPGVVVTLEALPLTPNGKVDRKALPEPELASGSPYEPPQGEVEEALAAIWSEILGVESVGRHDNFFELGGHSLLALKVLEQMRHRVLTAQVRTLFQFPELAAFAQALKQTSERQEIIIPPNRIPDGCSAIQPEMLPLIELNAEEISAIEAAVPGGGSNIQDIYPLAPLQEGILFHHQLQQRGDAYVTPHLLGFDCQERLKAFIACFNKLIDRHDILRTAVLWEGLSRPVQAIYRHAELALEWLNVDSIPSQNVAKRLNAEVDPEHYRLDVRRAPMLRAVAAYDAEQNRWLLQLPSHHLVMDNTTLELLVEEIALIQQDREDELPKPIPFRNFVAQAQLGVSLEEHEAFFRERLGDIEEPTAPFGLLDVRGDGNDIEEVRVPLSAELAQQVRQQAQRHGVSTASLFHLAWALVLSKITGQDDVVFGTVLFGRMQGLEGAERALGMFINTLPVRIKMGTQDAYQSLRQTREALSALLHHEHASLGLAQRCSGLPGGTPLFTSLLNYRYSAPQQEGRIAQTWEGMEVLGGQERTNYPITMSVDDLGHGFQLVGQVSRIIGAQRLCDYLSTAIAGIVENLQAAPQQPLSEISLLRADEQQLLSEWGENTQQYSDISLIHNLIERQTAAIPETTALVFQDQSLSYAELNGRANQLAQYLVGLGVKPEARVGIAVERSIEMVVGLLAILKAGGAYVPLDPDYPSDRLAYMVEDSGIKLLLTQQHLRDAFPVADGLNVIELDRLDVAHHAPINPEVALHGEHLAYVIYTSGSTGRPKGIGVSHAPLAMHLQAIGARYNLMPEDRLLQFASISFDAAGEQWLLPLLAGAALVLPQGRHLGTETLATLVRQHDVSVLYLPPAYLRHLYQSLPEGSLPVRLCIAGGEAWSREDFEGIRRACQPEHLFNAYGPAETVISPTLWSDDSGLGQSSQVPIGQPIGARKALVLDDDLNLVPVGIAGELYLGGVGLARGYLNRTALTADRFVADPFAQGERLYRTGDLVRWRDDGQLEYLGRLDHQVKIRGLRIELGEIEAELLSQPEVRESVVVAQEGPSGSRLVAYVVPQAGSELDTAVLREALGQKLPDYMVPGVLVSLDALPLNANGKVDRKTLPEPEMASCSQYEPPQGEVEEALVGIWSEVLSVERVGRHDNFFELGGHSLSALQVLARIRAAGLQSLALRNLFKSPVLSELALLISTSGNDLVSDTPLRPITRREQMPLSPAQKRLWLVDRLAGSSSERTGYNMSAALNLTGQLDAEAIKSTLDVIVDRHEVLRTRYPENEAGEPIAVIAPGNPMEIEWVDLVNLEGDQQRDKARQLMEEHAQRAFDLSSGPLLRAAVIRISPRSHLLLLCVHHIVFDGWSEAVFINEFVTTYRALIDDEESELPDLPIQYVDYAAWHEKALSGVAFEQSATFWRRYLSDAPSLSTLPADFARPSQVSHAGNSQRMALSPDLSQALNKLAAQRGATLFTLLLASFQLLMHRHTCQQDLVVGTDVAGRSHPDVEPLIGFFVNVIPLRSRLADGQIDFGHWLEHVQTSVLDAFDHQGVPFDRIVELSGIRRERDRSPLIQTLFVLQNTPTERFSIPGLEVEVIPQPRQESKFDMAVFVDESDTGLSVEWVYATALYRRETIEHLTGAWQSLLAQIVEAPSMPVEEFRLPLMEKHAMQNNLSKGSKLNKLGSLKSQPGARSSTNSDSPIRTALLDEKRVFPLVIEATDADLDAVAWATSQRDFIEQHLRTHAGILFRNFGLTTPQEFEAFAEAIQPGLYGNYGDLPKKEGGRNTYRSTPYPERQMILYHNESSHLERWPRKQLFFCEFPSPVGGATPIVDCREMLRQLPADVVEEFERKGLLYVRTFTRNLDVSWRDFFKTDSKEEVEARLKEAGIEWQWLGDDELQTRTRCPAVVTHPVTGDRVFFNQVQLHHVSCLEPDVKEDLLGMVGQERLPRNVYFGDGSVISDEMMKVVGEAYEACAVRFDWRRGDVVMVDNMLAAHARDPFEGPRKIVVAMGDIYERSALEEAQGAGADAELVDQ</sequence>
<feature type="domain" description="Carrier" evidence="8">
    <location>
        <begin position="2732"/>
        <end position="2806"/>
    </location>
</feature>
<dbReference type="Pfam" id="PF13193">
    <property type="entry name" value="AMP-binding_C"/>
    <property type="match status" value="3"/>
</dbReference>
<dbReference type="NCBIfam" id="NF003417">
    <property type="entry name" value="PRK04813.1"/>
    <property type="match status" value="5"/>
</dbReference>
<dbReference type="InterPro" id="IPR023213">
    <property type="entry name" value="CAT-like_dom_sf"/>
</dbReference>
<feature type="region of interest" description="Disordered" evidence="7">
    <location>
        <begin position="2712"/>
        <end position="2733"/>
    </location>
</feature>
<dbReference type="InterPro" id="IPR006162">
    <property type="entry name" value="Ppantetheine_attach_site"/>
</dbReference>
<feature type="compositionally biased region" description="Low complexity" evidence="7">
    <location>
        <begin position="4357"/>
        <end position="4368"/>
    </location>
</feature>
<organism evidence="9 10">
    <name type="scientific">Halomonas llamarensis</name>
    <dbReference type="NCBI Taxonomy" id="2945104"/>
    <lineage>
        <taxon>Bacteria</taxon>
        <taxon>Pseudomonadati</taxon>
        <taxon>Pseudomonadota</taxon>
        <taxon>Gammaproteobacteria</taxon>
        <taxon>Oceanospirillales</taxon>
        <taxon>Halomonadaceae</taxon>
        <taxon>Halomonas</taxon>
    </lineage>
</organism>
<dbReference type="Gene3D" id="3.40.50.12780">
    <property type="entry name" value="N-terminal domain of ligase-like"/>
    <property type="match status" value="1"/>
</dbReference>
<dbReference type="InterPro" id="IPR042098">
    <property type="entry name" value="TauD-like_sf"/>
</dbReference>
<feature type="domain" description="Carrier" evidence="8">
    <location>
        <begin position="3810"/>
        <end position="3885"/>
    </location>
</feature>
<evidence type="ECO:0000256" key="3">
    <source>
        <dbReference type="ARBA" id="ARBA00022553"/>
    </source>
</evidence>
<dbReference type="SUPFAM" id="SSF47336">
    <property type="entry name" value="ACP-like"/>
    <property type="match status" value="4"/>
</dbReference>
<gene>
    <name evidence="9" type="ORF">M8006_14260</name>
</gene>
<evidence type="ECO:0000259" key="8">
    <source>
        <dbReference type="PROSITE" id="PS50075"/>
    </source>
</evidence>
<evidence type="ECO:0000256" key="5">
    <source>
        <dbReference type="ARBA" id="ARBA00023002"/>
    </source>
</evidence>
<dbReference type="InterPro" id="IPR042099">
    <property type="entry name" value="ANL_N_sf"/>
</dbReference>
<comment type="cofactor">
    <cofactor evidence="1">
        <name>pantetheine 4'-phosphate</name>
        <dbReference type="ChEBI" id="CHEBI:47942"/>
    </cofactor>
</comment>
<protein>
    <submittedName>
        <fullName evidence="9">Amino acid adenylation domain-containing protein</fullName>
    </submittedName>
</protein>
<evidence type="ECO:0000313" key="10">
    <source>
        <dbReference type="Proteomes" id="UP001165308"/>
    </source>
</evidence>
<dbReference type="Pfam" id="PF00550">
    <property type="entry name" value="PP-binding"/>
    <property type="match status" value="4"/>
</dbReference>
<accession>A0ABT0STG8</accession>
<dbReference type="PROSITE" id="PS00455">
    <property type="entry name" value="AMP_BINDING"/>
    <property type="match status" value="3"/>
</dbReference>
<dbReference type="PANTHER" id="PTHR45527">
    <property type="entry name" value="NONRIBOSOMAL PEPTIDE SYNTHETASE"/>
    <property type="match status" value="1"/>
</dbReference>
<keyword evidence="4" id="KW-0276">Fatty acid metabolism</keyword>
<dbReference type="CDD" id="cd17649">
    <property type="entry name" value="A_NRPS_PvdJ-like"/>
    <property type="match status" value="1"/>
</dbReference>
<name>A0ABT0STG8_9GAMM</name>
<dbReference type="CDD" id="cd05931">
    <property type="entry name" value="FAAL"/>
    <property type="match status" value="1"/>
</dbReference>
<dbReference type="InterPro" id="IPR010071">
    <property type="entry name" value="AA_adenyl_dom"/>
</dbReference>
<dbReference type="InterPro" id="IPR040097">
    <property type="entry name" value="FAAL/FAAC"/>
</dbReference>
<dbReference type="CDD" id="cd19544">
    <property type="entry name" value="E-C_NRPS"/>
    <property type="match status" value="2"/>
</dbReference>
<dbReference type="Gene3D" id="3.30.559.30">
    <property type="entry name" value="Nonribosomal peptide synthetase, condensation domain"/>
    <property type="match status" value="4"/>
</dbReference>
<evidence type="ECO:0000256" key="2">
    <source>
        <dbReference type="ARBA" id="ARBA00022450"/>
    </source>
</evidence>
<dbReference type="InterPro" id="IPR009081">
    <property type="entry name" value="PP-bd_ACP"/>
</dbReference>
<evidence type="ECO:0000256" key="6">
    <source>
        <dbReference type="ARBA" id="ARBA00023098"/>
    </source>
</evidence>
<dbReference type="CDD" id="cd17651">
    <property type="entry name" value="A_NRPS_VisG_like"/>
    <property type="match status" value="1"/>
</dbReference>
<feature type="region of interest" description="Disordered" evidence="7">
    <location>
        <begin position="571"/>
        <end position="590"/>
    </location>
</feature>